<dbReference type="InterPro" id="IPR036291">
    <property type="entry name" value="NAD(P)-bd_dom_sf"/>
</dbReference>
<evidence type="ECO:0000256" key="2">
    <source>
        <dbReference type="ARBA" id="ARBA00005854"/>
    </source>
</evidence>
<evidence type="ECO:0000313" key="13">
    <source>
        <dbReference type="EMBL" id="NDV32363.1"/>
    </source>
</evidence>
<comment type="similarity">
    <text evidence="2 9">Belongs to the D-isomer specific 2-hydroxyacid dehydrogenase family.</text>
</comment>
<feature type="domain" description="D-isomer specific 2-hydroxyacid dehydrogenase catalytic" evidence="10">
    <location>
        <begin position="10"/>
        <end position="322"/>
    </location>
</feature>
<evidence type="ECO:0000256" key="5">
    <source>
        <dbReference type="ARBA" id="ARBA00023027"/>
    </source>
</evidence>
<comment type="catalytic activity">
    <reaction evidence="8">
        <text>(R)-2-hydroxyglutarate + NAD(+) = 2-oxoglutarate + NADH + H(+)</text>
        <dbReference type="Rhea" id="RHEA:49612"/>
        <dbReference type="ChEBI" id="CHEBI:15378"/>
        <dbReference type="ChEBI" id="CHEBI:15801"/>
        <dbReference type="ChEBI" id="CHEBI:16810"/>
        <dbReference type="ChEBI" id="CHEBI:57540"/>
        <dbReference type="ChEBI" id="CHEBI:57945"/>
        <dbReference type="EC" id="1.1.1.399"/>
    </reaction>
</comment>
<dbReference type="Pfam" id="PF22629">
    <property type="entry name" value="ACT_AHAS_ss"/>
    <property type="match status" value="1"/>
</dbReference>
<reference evidence="13" key="1">
    <citation type="journal article" date="2020" name="J. Eukaryot. Microbiol.">
        <title>De novo Sequencing, Assembly and Annotation of the Transcriptome for the Free-Living Testate Amoeba Arcella intermedia.</title>
        <authorList>
            <person name="Ribeiro G.M."/>
            <person name="Porfirio-Sousa A.L."/>
            <person name="Maurer-Alcala X.X."/>
            <person name="Katz L.A."/>
            <person name="Lahr D.J.G."/>
        </authorList>
    </citation>
    <scope>NUCLEOTIDE SEQUENCE</scope>
</reference>
<dbReference type="Pfam" id="PF00389">
    <property type="entry name" value="2-Hacid_dh"/>
    <property type="match status" value="1"/>
</dbReference>
<accession>A0A6B2L5Q4</accession>
<dbReference type="InterPro" id="IPR006140">
    <property type="entry name" value="D-isomer_DH_NAD-bd"/>
</dbReference>
<dbReference type="SUPFAM" id="SSF55021">
    <property type="entry name" value="ACT-like"/>
    <property type="match status" value="1"/>
</dbReference>
<comment type="function">
    <text evidence="1">Catalyzes the reversible oxidation of 3-phospho-D-glycerate to 3-phosphonooxypyruvate, the first step of the phosphorylated L-serine biosynthesis pathway. Also catalyzes the reversible oxidation of 2-hydroxyglutarate to 2-oxoglutarate.</text>
</comment>
<evidence type="ECO:0000256" key="9">
    <source>
        <dbReference type="RuleBase" id="RU003719"/>
    </source>
</evidence>
<dbReference type="InterPro" id="IPR054480">
    <property type="entry name" value="AHAS_small-like_ACT"/>
</dbReference>
<evidence type="ECO:0000256" key="4">
    <source>
        <dbReference type="ARBA" id="ARBA00023002"/>
    </source>
</evidence>
<dbReference type="Gene3D" id="3.40.50.720">
    <property type="entry name" value="NAD(P)-binding Rossmann-like Domain"/>
    <property type="match status" value="2"/>
</dbReference>
<dbReference type="PANTHER" id="PTHR43761:SF1">
    <property type="entry name" value="D-ISOMER SPECIFIC 2-HYDROXYACID DEHYDROGENASE CATALYTIC DOMAIN-CONTAINING PROTEIN-RELATED"/>
    <property type="match status" value="1"/>
</dbReference>
<dbReference type="GO" id="GO:0004617">
    <property type="term" value="F:phosphoglycerate dehydrogenase activity"/>
    <property type="evidence" value="ECO:0007669"/>
    <property type="project" value="UniProtKB-ARBA"/>
</dbReference>
<dbReference type="GO" id="GO:0051287">
    <property type="term" value="F:NAD binding"/>
    <property type="evidence" value="ECO:0007669"/>
    <property type="project" value="InterPro"/>
</dbReference>
<feature type="domain" description="D-isomer specific 2-hydroxyacid dehydrogenase NAD-binding" evidence="11">
    <location>
        <begin position="114"/>
        <end position="290"/>
    </location>
</feature>
<dbReference type="GO" id="GO:0047545">
    <property type="term" value="F:(S)-2-hydroxyglutarate dehydrogenase activity"/>
    <property type="evidence" value="ECO:0007669"/>
    <property type="project" value="UniProtKB-ARBA"/>
</dbReference>
<name>A0A6B2L5Q4_9EUKA</name>
<evidence type="ECO:0000259" key="12">
    <source>
        <dbReference type="Pfam" id="PF22629"/>
    </source>
</evidence>
<evidence type="ECO:0000259" key="11">
    <source>
        <dbReference type="Pfam" id="PF02826"/>
    </source>
</evidence>
<dbReference type="InterPro" id="IPR006139">
    <property type="entry name" value="D-isomer_2_OHA_DH_cat_dom"/>
</dbReference>
<dbReference type="EMBL" id="GIBP01003394">
    <property type="protein sequence ID" value="NDV32363.1"/>
    <property type="molecule type" value="Transcribed_RNA"/>
</dbReference>
<evidence type="ECO:0000259" key="10">
    <source>
        <dbReference type="Pfam" id="PF00389"/>
    </source>
</evidence>
<dbReference type="InterPro" id="IPR045865">
    <property type="entry name" value="ACT-like_dom_sf"/>
</dbReference>
<evidence type="ECO:0000256" key="6">
    <source>
        <dbReference type="ARBA" id="ARBA00029440"/>
    </source>
</evidence>
<dbReference type="CDD" id="cd04901">
    <property type="entry name" value="ACT_3PGDH"/>
    <property type="match status" value="1"/>
</dbReference>
<dbReference type="PANTHER" id="PTHR43761">
    <property type="entry name" value="D-ISOMER SPECIFIC 2-HYDROXYACID DEHYDROGENASE FAMILY PROTEIN (AFU_ORTHOLOGUE AFUA_1G13630)"/>
    <property type="match status" value="1"/>
</dbReference>
<dbReference type="SUPFAM" id="SSF52283">
    <property type="entry name" value="Formate/glycerate dehydrogenase catalytic domain-like"/>
    <property type="match status" value="1"/>
</dbReference>
<dbReference type="FunFam" id="3.40.50.720:FF:000041">
    <property type="entry name" value="D-3-phosphoglycerate dehydrogenase"/>
    <property type="match status" value="1"/>
</dbReference>
<dbReference type="AlphaFoldDB" id="A0A6B2L5Q4"/>
<keyword evidence="5" id="KW-0520">NAD</keyword>
<sequence>MKKQPIKTNILLLENIAQSAVDLLVEQGFHVETAAAISDEQLKEKLKNYHAVGIRSKTTLSKEILEEASKKLLCIGCFCIGTDRVDLPVAQKLGIPVFNSPYQNSRSVAELIIANIISLGRHLGDRNMEVHKGIWNKTAKGCIEIRGKVLGIVGYGHIGSQLSVLAESVGMEVKFYDIEDVMALGNSKRIRKLDELLAIADFVTLHVPDTPQTKNMITEREIGLMKRGSFLLNASRGTVVDVEALAAALKSGHLGGAYVDVFPSEPNGHAKDFVSPLQGCPNTILSPHIGGSTTEAQEAIGREVASRFIAYLETGSTTGAVNFPNIALPYAVGTHRILNIHKNTPGVLKAINNILSVYNVESQVLRTQGSIGYLIADVSAETSSQIKTEIAALPTSIKTRT</sequence>
<dbReference type="PROSITE" id="PS00065">
    <property type="entry name" value="D_2_HYDROXYACID_DH_1"/>
    <property type="match status" value="1"/>
</dbReference>
<dbReference type="SUPFAM" id="SSF51735">
    <property type="entry name" value="NAD(P)-binding Rossmann-fold domains"/>
    <property type="match status" value="1"/>
</dbReference>
<evidence type="ECO:0000256" key="3">
    <source>
        <dbReference type="ARBA" id="ARBA00013001"/>
    </source>
</evidence>
<feature type="domain" description="Acetolactate synthase small subunit-like ACT" evidence="12">
    <location>
        <begin position="340"/>
        <end position="397"/>
    </location>
</feature>
<dbReference type="Pfam" id="PF02826">
    <property type="entry name" value="2-Hacid_dh_C"/>
    <property type="match status" value="1"/>
</dbReference>
<dbReference type="Gene3D" id="3.30.70.260">
    <property type="match status" value="1"/>
</dbReference>
<dbReference type="NCBIfam" id="NF008759">
    <property type="entry name" value="PRK11790.1"/>
    <property type="match status" value="1"/>
</dbReference>
<comment type="pathway">
    <text evidence="6">Amino-acid biosynthesis.</text>
</comment>
<proteinExistence type="inferred from homology"/>
<protein>
    <recommendedName>
        <fullName evidence="7">2-oxoglutarate reductase</fullName>
        <ecNumber evidence="3">1.1.1.399</ecNumber>
    </recommendedName>
    <alternativeName>
        <fullName evidence="7">2-oxoglutarate reductase</fullName>
    </alternativeName>
</protein>
<dbReference type="InterPro" id="IPR029753">
    <property type="entry name" value="D-isomer_DH_CS"/>
</dbReference>
<organism evidence="13">
    <name type="scientific">Arcella intermedia</name>
    <dbReference type="NCBI Taxonomy" id="1963864"/>
    <lineage>
        <taxon>Eukaryota</taxon>
        <taxon>Amoebozoa</taxon>
        <taxon>Tubulinea</taxon>
        <taxon>Elardia</taxon>
        <taxon>Arcellinida</taxon>
        <taxon>Sphaerothecina</taxon>
        <taxon>Arcellidae</taxon>
        <taxon>Arcella</taxon>
    </lineage>
</organism>
<dbReference type="EC" id="1.1.1.399" evidence="3"/>
<dbReference type="CDD" id="cd12176">
    <property type="entry name" value="PGDH_3"/>
    <property type="match status" value="1"/>
</dbReference>
<evidence type="ECO:0000256" key="1">
    <source>
        <dbReference type="ARBA" id="ARBA00003800"/>
    </source>
</evidence>
<dbReference type="GO" id="GO:0006564">
    <property type="term" value="P:L-serine biosynthetic process"/>
    <property type="evidence" value="ECO:0007669"/>
    <property type="project" value="UniProtKB-ARBA"/>
</dbReference>
<evidence type="ECO:0000256" key="8">
    <source>
        <dbReference type="ARBA" id="ARBA00048126"/>
    </source>
</evidence>
<dbReference type="InterPro" id="IPR029752">
    <property type="entry name" value="D-isomer_DH_CS1"/>
</dbReference>
<keyword evidence="4 9" id="KW-0560">Oxidoreductase</keyword>
<dbReference type="PROSITE" id="PS00671">
    <property type="entry name" value="D_2_HYDROXYACID_DH_3"/>
    <property type="match status" value="1"/>
</dbReference>
<dbReference type="InterPro" id="IPR050418">
    <property type="entry name" value="D-iso_2-hydroxyacid_DH_PdxB"/>
</dbReference>
<evidence type="ECO:0000256" key="7">
    <source>
        <dbReference type="ARBA" id="ARBA00030455"/>
    </source>
</evidence>